<dbReference type="Proteomes" id="UP001057402">
    <property type="component" value="Chromosome 3"/>
</dbReference>
<proteinExistence type="predicted"/>
<comment type="caution">
    <text evidence="1">The sequence shown here is derived from an EMBL/GenBank/DDBJ whole genome shotgun (WGS) entry which is preliminary data.</text>
</comment>
<name>A0ACB9RUT1_9MYRT</name>
<protein>
    <submittedName>
        <fullName evidence="1">Uncharacterized protein</fullName>
    </submittedName>
</protein>
<evidence type="ECO:0000313" key="1">
    <source>
        <dbReference type="EMBL" id="KAI4382845.1"/>
    </source>
</evidence>
<organism evidence="1 2">
    <name type="scientific">Melastoma candidum</name>
    <dbReference type="NCBI Taxonomy" id="119954"/>
    <lineage>
        <taxon>Eukaryota</taxon>
        <taxon>Viridiplantae</taxon>
        <taxon>Streptophyta</taxon>
        <taxon>Embryophyta</taxon>
        <taxon>Tracheophyta</taxon>
        <taxon>Spermatophyta</taxon>
        <taxon>Magnoliopsida</taxon>
        <taxon>eudicotyledons</taxon>
        <taxon>Gunneridae</taxon>
        <taxon>Pentapetalae</taxon>
        <taxon>rosids</taxon>
        <taxon>malvids</taxon>
        <taxon>Myrtales</taxon>
        <taxon>Melastomataceae</taxon>
        <taxon>Melastomatoideae</taxon>
        <taxon>Melastomateae</taxon>
        <taxon>Melastoma</taxon>
    </lineage>
</organism>
<dbReference type="EMBL" id="CM042882">
    <property type="protein sequence ID" value="KAI4382845.1"/>
    <property type="molecule type" value="Genomic_DNA"/>
</dbReference>
<reference evidence="2" key="1">
    <citation type="journal article" date="2023" name="Front. Plant Sci.">
        <title>Chromosomal-level genome assembly of Melastoma candidum provides insights into trichome evolution.</title>
        <authorList>
            <person name="Zhong Y."/>
            <person name="Wu W."/>
            <person name="Sun C."/>
            <person name="Zou P."/>
            <person name="Liu Y."/>
            <person name="Dai S."/>
            <person name="Zhou R."/>
        </authorList>
    </citation>
    <scope>NUCLEOTIDE SEQUENCE [LARGE SCALE GENOMIC DNA]</scope>
</reference>
<gene>
    <name evidence="1" type="ORF">MLD38_008754</name>
</gene>
<keyword evidence="2" id="KW-1185">Reference proteome</keyword>
<evidence type="ECO:0000313" key="2">
    <source>
        <dbReference type="Proteomes" id="UP001057402"/>
    </source>
</evidence>
<accession>A0ACB9RUT1</accession>
<sequence>MSMARSRQASSNGTEEEEAPWMGLQQRNNRFYRDAGTSPSPSPGRTALVWSQTQPPLQQQPRATKKMMEQKKVVDVVYYLSRNGLLEQPHFMEVPLSSPAVGLHLRDVIARLDSLRGRGLADMYCWSSKRNYRGGYVWQDLSEDDLIHPCNDGQEYVLKGSQLLQLPSSGSFRPEDVTPSPSLASKNSSYDSPGTPKTGRNCAVPHSYEARSTAEFVRNSTDAATQTDGDKGRAFPSSFAEELRKVETQGGASTSPPPGSSSSNEGMEDGIKKVCYGRDIRNQVSEGERPSGRMKAASSALMQLIMCVPKSAVDGGGVNTTINNVHV</sequence>